<protein>
    <recommendedName>
        <fullName evidence="11">Major facilitator superfamily (MFS) profile domain-containing protein</fullName>
    </recommendedName>
</protein>
<feature type="transmembrane region" description="Helical" evidence="8">
    <location>
        <begin position="21"/>
        <end position="38"/>
    </location>
</feature>
<proteinExistence type="inferred from homology"/>
<evidence type="ECO:0000256" key="5">
    <source>
        <dbReference type="ARBA" id="ARBA00022989"/>
    </source>
</evidence>
<evidence type="ECO:0000256" key="8">
    <source>
        <dbReference type="SAM" id="Phobius"/>
    </source>
</evidence>
<organism evidence="9 10">
    <name type="scientific">Lactuca sativa</name>
    <name type="common">Garden lettuce</name>
    <dbReference type="NCBI Taxonomy" id="4236"/>
    <lineage>
        <taxon>Eukaryota</taxon>
        <taxon>Viridiplantae</taxon>
        <taxon>Streptophyta</taxon>
        <taxon>Embryophyta</taxon>
        <taxon>Tracheophyta</taxon>
        <taxon>Spermatophyta</taxon>
        <taxon>Magnoliopsida</taxon>
        <taxon>eudicotyledons</taxon>
        <taxon>Gunneridae</taxon>
        <taxon>Pentapetalae</taxon>
        <taxon>asterids</taxon>
        <taxon>campanulids</taxon>
        <taxon>Asterales</taxon>
        <taxon>Asteraceae</taxon>
        <taxon>Cichorioideae</taxon>
        <taxon>Cichorieae</taxon>
        <taxon>Lactucinae</taxon>
        <taxon>Lactuca</taxon>
    </lineage>
</organism>
<evidence type="ECO:0000313" key="9">
    <source>
        <dbReference type="EMBL" id="KAJ0188504.1"/>
    </source>
</evidence>
<evidence type="ECO:0008006" key="11">
    <source>
        <dbReference type="Google" id="ProtNLM"/>
    </source>
</evidence>
<evidence type="ECO:0000256" key="3">
    <source>
        <dbReference type="ARBA" id="ARBA00022597"/>
    </source>
</evidence>
<dbReference type="InterPro" id="IPR005828">
    <property type="entry name" value="MFS_sugar_transport-like"/>
</dbReference>
<dbReference type="Pfam" id="PF00083">
    <property type="entry name" value="Sugar_tr"/>
    <property type="match status" value="1"/>
</dbReference>
<keyword evidence="4 8" id="KW-0812">Transmembrane</keyword>
<comment type="similarity">
    <text evidence="2">Belongs to the major facilitator superfamily. Sugar transporter (TC 2.A.1.1) family.</text>
</comment>
<gene>
    <name evidence="9" type="ORF">LSAT_V11C900486560</name>
</gene>
<accession>A0A9R1UJV8</accession>
<comment type="caution">
    <text evidence="9">The sequence shown here is derived from an EMBL/GenBank/DDBJ whole genome shotgun (WGS) entry which is preliminary data.</text>
</comment>
<keyword evidence="10" id="KW-1185">Reference proteome</keyword>
<dbReference type="GO" id="GO:0022857">
    <property type="term" value="F:transmembrane transporter activity"/>
    <property type="evidence" value="ECO:0007669"/>
    <property type="project" value="InterPro"/>
</dbReference>
<keyword evidence="5 8" id="KW-1133">Transmembrane helix</keyword>
<reference evidence="9 10" key="1">
    <citation type="journal article" date="2017" name="Nat. Commun.">
        <title>Genome assembly with in vitro proximity ligation data and whole-genome triplication in lettuce.</title>
        <authorList>
            <person name="Reyes-Chin-Wo S."/>
            <person name="Wang Z."/>
            <person name="Yang X."/>
            <person name="Kozik A."/>
            <person name="Arikit S."/>
            <person name="Song C."/>
            <person name="Xia L."/>
            <person name="Froenicke L."/>
            <person name="Lavelle D.O."/>
            <person name="Truco M.J."/>
            <person name="Xia R."/>
            <person name="Zhu S."/>
            <person name="Xu C."/>
            <person name="Xu H."/>
            <person name="Xu X."/>
            <person name="Cox K."/>
            <person name="Korf I."/>
            <person name="Meyers B.C."/>
            <person name="Michelmore R.W."/>
        </authorList>
    </citation>
    <scope>NUCLEOTIDE SEQUENCE [LARGE SCALE GENOMIC DNA]</scope>
    <source>
        <strain evidence="10">cv. Salinas</strain>
        <tissue evidence="9">Seedlings</tissue>
    </source>
</reference>
<dbReference type="EMBL" id="NBSK02000009">
    <property type="protein sequence ID" value="KAJ0188504.1"/>
    <property type="molecule type" value="Genomic_DNA"/>
</dbReference>
<name>A0A9R1UJV8_LACSA</name>
<dbReference type="PANTHER" id="PTHR48021">
    <property type="match status" value="1"/>
</dbReference>
<evidence type="ECO:0000256" key="4">
    <source>
        <dbReference type="ARBA" id="ARBA00022692"/>
    </source>
</evidence>
<dbReference type="InterPro" id="IPR050549">
    <property type="entry name" value="MFS_Trehalose_Transporter"/>
</dbReference>
<keyword evidence="3" id="KW-0813">Transport</keyword>
<evidence type="ECO:0000256" key="6">
    <source>
        <dbReference type="ARBA" id="ARBA00023136"/>
    </source>
</evidence>
<evidence type="ECO:0000256" key="1">
    <source>
        <dbReference type="ARBA" id="ARBA00004370"/>
    </source>
</evidence>
<evidence type="ECO:0000256" key="7">
    <source>
        <dbReference type="ARBA" id="ARBA00044504"/>
    </source>
</evidence>
<dbReference type="Proteomes" id="UP000235145">
    <property type="component" value="Unassembled WGS sequence"/>
</dbReference>
<dbReference type="PANTHER" id="PTHR48021:SF13">
    <property type="entry name" value="SUGAR TRANSPORTER ERD6-LIKE 7"/>
    <property type="match status" value="1"/>
</dbReference>
<dbReference type="AlphaFoldDB" id="A0A9R1UJV8"/>
<keyword evidence="3" id="KW-0762">Sugar transport</keyword>
<dbReference type="Gene3D" id="1.20.1250.20">
    <property type="entry name" value="MFS general substrate transporter like domains"/>
    <property type="match status" value="1"/>
</dbReference>
<evidence type="ECO:0000313" key="10">
    <source>
        <dbReference type="Proteomes" id="UP000235145"/>
    </source>
</evidence>
<sequence>MIQELADSENKEVINVNQSDLVARLIPCGVLLLVLFITPESPRWLAKIGKQREFDAAVRKLRGEEIDVSEEAAEIRIRILNLFFSQNYEN</sequence>
<dbReference type="GO" id="GO:0016020">
    <property type="term" value="C:membrane"/>
    <property type="evidence" value="ECO:0007669"/>
    <property type="project" value="UniProtKB-SubCell"/>
</dbReference>
<comment type="similarity">
    <text evidence="7">Belongs to the major facilitator superfamily. Phosphate:H(+) symporter (TC 2.A.1.9) family.</text>
</comment>
<evidence type="ECO:0000256" key="2">
    <source>
        <dbReference type="ARBA" id="ARBA00010992"/>
    </source>
</evidence>
<comment type="subcellular location">
    <subcellularLocation>
        <location evidence="1">Membrane</location>
    </subcellularLocation>
</comment>
<dbReference type="InterPro" id="IPR036259">
    <property type="entry name" value="MFS_trans_sf"/>
</dbReference>
<keyword evidence="6 8" id="KW-0472">Membrane</keyword>